<dbReference type="EMBL" id="FUZV01000001">
    <property type="protein sequence ID" value="SKC62069.1"/>
    <property type="molecule type" value="Genomic_DNA"/>
</dbReference>
<evidence type="ECO:0008006" key="5">
    <source>
        <dbReference type="Google" id="ProtNLM"/>
    </source>
</evidence>
<gene>
    <name evidence="3" type="ORF">SAMN06296058_1637</name>
</gene>
<evidence type="ECO:0000313" key="3">
    <source>
        <dbReference type="EMBL" id="SKC62069.1"/>
    </source>
</evidence>
<dbReference type="Proteomes" id="UP000190341">
    <property type="component" value="Unassembled WGS sequence"/>
</dbReference>
<proteinExistence type="predicted"/>
<feature type="transmembrane region" description="Helical" evidence="2">
    <location>
        <begin position="342"/>
        <end position="361"/>
    </location>
</feature>
<dbReference type="InterPro" id="IPR022134">
    <property type="entry name" value="DUF3667"/>
</dbReference>
<feature type="compositionally biased region" description="Basic and acidic residues" evidence="1">
    <location>
        <begin position="182"/>
        <end position="192"/>
    </location>
</feature>
<feature type="transmembrane region" description="Helical" evidence="2">
    <location>
        <begin position="277"/>
        <end position="302"/>
    </location>
</feature>
<dbReference type="STRING" id="428993.SAMN06296058_1637"/>
<evidence type="ECO:0000256" key="1">
    <source>
        <dbReference type="SAM" id="MobiDB-lite"/>
    </source>
</evidence>
<feature type="compositionally biased region" description="Low complexity" evidence="1">
    <location>
        <begin position="216"/>
        <end position="235"/>
    </location>
</feature>
<dbReference type="RefSeq" id="WP_176140805.1">
    <property type="nucleotide sequence ID" value="NZ_BMCL01000002.1"/>
</dbReference>
<accession>A0A1T5KEW3</accession>
<keyword evidence="2" id="KW-1133">Transmembrane helix</keyword>
<protein>
    <recommendedName>
        <fullName evidence="5">DUF3667 domain-containing protein</fullName>
    </recommendedName>
</protein>
<organism evidence="3 4">
    <name type="scientific">Pseudoxanthomonas indica</name>
    <dbReference type="NCBI Taxonomy" id="428993"/>
    <lineage>
        <taxon>Bacteria</taxon>
        <taxon>Pseudomonadati</taxon>
        <taxon>Pseudomonadota</taxon>
        <taxon>Gammaproteobacteria</taxon>
        <taxon>Lysobacterales</taxon>
        <taxon>Lysobacteraceae</taxon>
        <taxon>Pseudoxanthomonas</taxon>
    </lineage>
</organism>
<sequence length="409" mass="45504">MSNDVLTHAGPPACENCTALLQGQFCHQCGQSSHNPLRNLGHAIEEVFESFWHLDGRIFRTLRALWSPGRLANSYLSGHRAPYVAPLRLFVILSVLTFFLAQYAVSFGEREAEGGTGNTAEVNARNAFNDAKTAEEVIQDRDDAIRGLWQGKAAVQGIPGAATGFDRSVEAMRKQARERIKELDPKHPELRLPVEQTGPVEDSVEDAPSAQDKVAPEAAQADSAAAKPAPKVTVAGHTLGKPSADSGFFQRWLDKKGQRASDNWERFQKDPELMKHAIMGAIPTALFFLVPIFAIFLKLAYIETHRSYLEHLVVALYSHAWLCLALLTLCVLVMLDNWISPYAAWVGVVIGVIEFVIWWWMPIYLLIMQKRVYAQAWWLTVLKYLIIGTVYLVLVAFAAAFVGISSFIN</sequence>
<feature type="transmembrane region" description="Helical" evidence="2">
    <location>
        <begin position="314"/>
        <end position="335"/>
    </location>
</feature>
<evidence type="ECO:0000256" key="2">
    <source>
        <dbReference type="SAM" id="Phobius"/>
    </source>
</evidence>
<name>A0A1T5KEW3_9GAMM</name>
<feature type="region of interest" description="Disordered" evidence="1">
    <location>
        <begin position="182"/>
        <end position="235"/>
    </location>
</feature>
<keyword evidence="4" id="KW-1185">Reference proteome</keyword>
<keyword evidence="2" id="KW-0812">Transmembrane</keyword>
<dbReference type="AlphaFoldDB" id="A0A1T5KEW3"/>
<dbReference type="Pfam" id="PF12412">
    <property type="entry name" value="DUF3667"/>
    <property type="match status" value="1"/>
</dbReference>
<evidence type="ECO:0000313" key="4">
    <source>
        <dbReference type="Proteomes" id="UP000190341"/>
    </source>
</evidence>
<keyword evidence="2" id="KW-0472">Membrane</keyword>
<feature type="transmembrane region" description="Helical" evidence="2">
    <location>
        <begin position="381"/>
        <end position="408"/>
    </location>
</feature>
<reference evidence="3 4" key="1">
    <citation type="submission" date="2017-02" db="EMBL/GenBank/DDBJ databases">
        <authorList>
            <person name="Peterson S.W."/>
        </authorList>
    </citation>
    <scope>NUCLEOTIDE SEQUENCE [LARGE SCALE GENOMIC DNA]</scope>
    <source>
        <strain evidence="3 4">P15</strain>
    </source>
</reference>